<protein>
    <submittedName>
        <fullName evidence="1">OLC1v1031627C1</fullName>
    </submittedName>
</protein>
<evidence type="ECO:0000313" key="2">
    <source>
        <dbReference type="Proteomes" id="UP001161247"/>
    </source>
</evidence>
<organism evidence="1 2">
    <name type="scientific">Oldenlandia corymbosa var. corymbosa</name>
    <dbReference type="NCBI Taxonomy" id="529605"/>
    <lineage>
        <taxon>Eukaryota</taxon>
        <taxon>Viridiplantae</taxon>
        <taxon>Streptophyta</taxon>
        <taxon>Embryophyta</taxon>
        <taxon>Tracheophyta</taxon>
        <taxon>Spermatophyta</taxon>
        <taxon>Magnoliopsida</taxon>
        <taxon>eudicotyledons</taxon>
        <taxon>Gunneridae</taxon>
        <taxon>Pentapetalae</taxon>
        <taxon>asterids</taxon>
        <taxon>lamiids</taxon>
        <taxon>Gentianales</taxon>
        <taxon>Rubiaceae</taxon>
        <taxon>Rubioideae</taxon>
        <taxon>Spermacoceae</taxon>
        <taxon>Hedyotis-Oldenlandia complex</taxon>
        <taxon>Oldenlandia</taxon>
    </lineage>
</organism>
<keyword evidence="2" id="KW-1185">Reference proteome</keyword>
<proteinExistence type="predicted"/>
<gene>
    <name evidence="1" type="ORF">OLC1_LOCUS6567</name>
</gene>
<dbReference type="AlphaFoldDB" id="A0AAV1CLT0"/>
<dbReference type="EMBL" id="OX459119">
    <property type="protein sequence ID" value="CAI9095638.1"/>
    <property type="molecule type" value="Genomic_DNA"/>
</dbReference>
<dbReference type="Proteomes" id="UP001161247">
    <property type="component" value="Chromosome 2"/>
</dbReference>
<reference evidence="1" key="1">
    <citation type="submission" date="2023-03" db="EMBL/GenBank/DDBJ databases">
        <authorList>
            <person name="Julca I."/>
        </authorList>
    </citation>
    <scope>NUCLEOTIDE SEQUENCE</scope>
</reference>
<name>A0AAV1CLT0_OLDCO</name>
<sequence>MPPVHDEDEGSSAAAAAAVAVAAPAVPDSGHDDLVWKKSAEEMKDPERRRLGRRIFHGQPWQQQLRRGRRWKNGPFGCTGSEGIDRYGGEFS</sequence>
<accession>A0AAV1CLT0</accession>
<evidence type="ECO:0000313" key="1">
    <source>
        <dbReference type="EMBL" id="CAI9095638.1"/>
    </source>
</evidence>